<dbReference type="Proteomes" id="UP000313066">
    <property type="component" value="Unassembled WGS sequence"/>
</dbReference>
<name>A0A5N6BT74_9ACTN</name>
<evidence type="ECO:0000256" key="2">
    <source>
        <dbReference type="ARBA" id="ARBA00022723"/>
    </source>
</evidence>
<reference evidence="6 7" key="1">
    <citation type="submission" date="2019-10" db="EMBL/GenBank/DDBJ databases">
        <title>Nonomuraea sp. nov., isolated from Phyllanthus amarus.</title>
        <authorList>
            <person name="Klykleung N."/>
            <person name="Tanasupawat S."/>
        </authorList>
    </citation>
    <scope>NUCLEOTIDE SEQUENCE [LARGE SCALE GENOMIC DNA]</scope>
    <source>
        <strain evidence="6 7">CR1-09</strain>
    </source>
</reference>
<protein>
    <submittedName>
        <fullName evidence="6">Aldolase</fullName>
    </submittedName>
</protein>
<dbReference type="AlphaFoldDB" id="A0A5N6BT74"/>
<dbReference type="PANTHER" id="PTHR30502">
    <property type="entry name" value="2-KETO-3-DEOXY-L-RHAMNONATE ALDOLASE"/>
    <property type="match status" value="1"/>
</dbReference>
<dbReference type="EMBL" id="VDMA02000009">
    <property type="protein sequence ID" value="KAB8183674.1"/>
    <property type="molecule type" value="Genomic_DNA"/>
</dbReference>
<gene>
    <name evidence="6" type="ORF">FH610_018580</name>
</gene>
<evidence type="ECO:0000313" key="6">
    <source>
        <dbReference type="EMBL" id="KAB8183674.1"/>
    </source>
</evidence>
<sequence length="276" mass="28509">MAARRATCRAGVHQRRRAEARGREPGGRRHGGRGQVSAPAFLHLSVASQLIAEHAVANGFTGVVVDMQHGEHDLGSATRIIRSVPGSLSRTLVRVPGIDAGVIGAVLDAGAGGIIAPCVESAEQARAVVAATKFAPVGARSLGPQRPGLYQGPDMCASANASVRAYVQIESALGVERRREILTVAGLDGVYIGPADLALTMGHPPRLDWEDGPVKDAIDLVVAAAREAGVEVGVFSVSGEYARRMTGSGQADFVGLGSDVGLVARATQLLIGSYRA</sequence>
<evidence type="ECO:0000256" key="3">
    <source>
        <dbReference type="ARBA" id="ARBA00023239"/>
    </source>
</evidence>
<feature type="compositionally biased region" description="Basic and acidic residues" evidence="4">
    <location>
        <begin position="17"/>
        <end position="27"/>
    </location>
</feature>
<dbReference type="InterPro" id="IPR005000">
    <property type="entry name" value="Aldolase/citrate-lyase_domain"/>
</dbReference>
<feature type="region of interest" description="Disordered" evidence="4">
    <location>
        <begin position="1"/>
        <end position="34"/>
    </location>
</feature>
<dbReference type="InterPro" id="IPR040442">
    <property type="entry name" value="Pyrv_kinase-like_dom_sf"/>
</dbReference>
<keyword evidence="7" id="KW-1185">Reference proteome</keyword>
<dbReference type="InterPro" id="IPR050251">
    <property type="entry name" value="HpcH-HpaI_aldolase"/>
</dbReference>
<evidence type="ECO:0000256" key="4">
    <source>
        <dbReference type="SAM" id="MobiDB-lite"/>
    </source>
</evidence>
<keyword evidence="2" id="KW-0479">Metal-binding</keyword>
<dbReference type="Gene3D" id="3.20.20.60">
    <property type="entry name" value="Phosphoenolpyruvate-binding domains"/>
    <property type="match status" value="1"/>
</dbReference>
<comment type="caution">
    <text evidence="6">The sequence shown here is derived from an EMBL/GenBank/DDBJ whole genome shotgun (WGS) entry which is preliminary data.</text>
</comment>
<proteinExistence type="inferred from homology"/>
<evidence type="ECO:0000256" key="1">
    <source>
        <dbReference type="ARBA" id="ARBA00005568"/>
    </source>
</evidence>
<feature type="domain" description="HpcH/HpaI aldolase/citrate lyase" evidence="5">
    <location>
        <begin position="42"/>
        <end position="265"/>
    </location>
</feature>
<dbReference type="GO" id="GO:0046872">
    <property type="term" value="F:metal ion binding"/>
    <property type="evidence" value="ECO:0007669"/>
    <property type="project" value="UniProtKB-KW"/>
</dbReference>
<comment type="similarity">
    <text evidence="1">Belongs to the HpcH/HpaI aldolase family.</text>
</comment>
<dbReference type="GO" id="GO:0005737">
    <property type="term" value="C:cytoplasm"/>
    <property type="evidence" value="ECO:0007669"/>
    <property type="project" value="TreeGrafter"/>
</dbReference>
<dbReference type="PANTHER" id="PTHR30502:SF0">
    <property type="entry name" value="PHOSPHOENOLPYRUVATE CARBOXYLASE FAMILY PROTEIN"/>
    <property type="match status" value="1"/>
</dbReference>
<dbReference type="SUPFAM" id="SSF51621">
    <property type="entry name" value="Phosphoenolpyruvate/pyruvate domain"/>
    <property type="match status" value="1"/>
</dbReference>
<evidence type="ECO:0000259" key="5">
    <source>
        <dbReference type="Pfam" id="PF03328"/>
    </source>
</evidence>
<dbReference type="GO" id="GO:0016832">
    <property type="term" value="F:aldehyde-lyase activity"/>
    <property type="evidence" value="ECO:0007669"/>
    <property type="project" value="TreeGrafter"/>
</dbReference>
<organism evidence="6 7">
    <name type="scientific">Microbispora catharanthi</name>
    <dbReference type="NCBI Taxonomy" id="1712871"/>
    <lineage>
        <taxon>Bacteria</taxon>
        <taxon>Bacillati</taxon>
        <taxon>Actinomycetota</taxon>
        <taxon>Actinomycetes</taxon>
        <taxon>Streptosporangiales</taxon>
        <taxon>Streptosporangiaceae</taxon>
        <taxon>Microbispora</taxon>
    </lineage>
</organism>
<keyword evidence="3" id="KW-0456">Lyase</keyword>
<accession>A0A5N6BT74</accession>
<dbReference type="Pfam" id="PF03328">
    <property type="entry name" value="HpcH_HpaI"/>
    <property type="match status" value="1"/>
</dbReference>
<dbReference type="InterPro" id="IPR015813">
    <property type="entry name" value="Pyrv/PenolPyrv_kinase-like_dom"/>
</dbReference>
<evidence type="ECO:0000313" key="7">
    <source>
        <dbReference type="Proteomes" id="UP000313066"/>
    </source>
</evidence>